<protein>
    <submittedName>
        <fullName evidence="1">Uncharacterized protein</fullName>
    </submittedName>
</protein>
<dbReference type="RefSeq" id="WP_237753871.1">
    <property type="nucleotide sequence ID" value="NZ_JSAM01000028.1"/>
</dbReference>
<dbReference type="PATRIC" id="fig|83552.4.peg.531"/>
<dbReference type="Proteomes" id="UP000031307">
    <property type="component" value="Unassembled WGS sequence"/>
</dbReference>
<organism evidence="1 2">
    <name type="scientific">Parachlamydia acanthamoebae</name>
    <dbReference type="NCBI Taxonomy" id="83552"/>
    <lineage>
        <taxon>Bacteria</taxon>
        <taxon>Pseudomonadati</taxon>
        <taxon>Chlamydiota</taxon>
        <taxon>Chlamydiia</taxon>
        <taxon>Parachlamydiales</taxon>
        <taxon>Parachlamydiaceae</taxon>
        <taxon>Parachlamydia</taxon>
    </lineage>
</organism>
<comment type="caution">
    <text evidence="1">The sequence shown here is derived from an EMBL/GenBank/DDBJ whole genome shotgun (WGS) entry which is preliminary data.</text>
</comment>
<accession>A0A0C1C459</accession>
<reference evidence="1 2" key="1">
    <citation type="journal article" date="2014" name="Mol. Biol. Evol.">
        <title>Massive expansion of Ubiquitination-related gene families within the Chlamydiae.</title>
        <authorList>
            <person name="Domman D."/>
            <person name="Collingro A."/>
            <person name="Lagkouvardos I."/>
            <person name="Gehre L."/>
            <person name="Weinmaier T."/>
            <person name="Rattei T."/>
            <person name="Subtil A."/>
            <person name="Horn M."/>
        </authorList>
    </citation>
    <scope>NUCLEOTIDE SEQUENCE [LARGE SCALE GENOMIC DNA]</scope>
    <source>
        <strain evidence="1 2">OEW1</strain>
    </source>
</reference>
<sequence>MHPLSRVPQKIIPTDKIAFTQKLDGQWIASQKGVMGGRSIKIDLNLKDKPSQKKLKN</sequence>
<evidence type="ECO:0000313" key="2">
    <source>
        <dbReference type="Proteomes" id="UP000031307"/>
    </source>
</evidence>
<name>A0A0C1C459_9BACT</name>
<dbReference type="AlphaFoldDB" id="A0A0C1C459"/>
<proteinExistence type="predicted"/>
<gene>
    <name evidence="1" type="ORF">DB43_EI00460</name>
</gene>
<evidence type="ECO:0000313" key="1">
    <source>
        <dbReference type="EMBL" id="KIA78301.1"/>
    </source>
</evidence>
<dbReference type="EMBL" id="JSAM01000028">
    <property type="protein sequence ID" value="KIA78301.1"/>
    <property type="molecule type" value="Genomic_DNA"/>
</dbReference>